<dbReference type="SUPFAM" id="SSF53187">
    <property type="entry name" value="Zn-dependent exopeptidases"/>
    <property type="match status" value="1"/>
</dbReference>
<dbReference type="AlphaFoldDB" id="A0A935Q1B6"/>
<reference evidence="1 2" key="1">
    <citation type="submission" date="2020-10" db="EMBL/GenBank/DDBJ databases">
        <title>Connecting structure to function with the recovery of over 1000 high-quality activated sludge metagenome-assembled genomes encoding full-length rRNA genes using long-read sequencing.</title>
        <authorList>
            <person name="Singleton C.M."/>
            <person name="Petriglieri F."/>
            <person name="Kristensen J.M."/>
            <person name="Kirkegaard R.H."/>
            <person name="Michaelsen T.Y."/>
            <person name="Andersen M.H."/>
            <person name="Karst S.M."/>
            <person name="Dueholm M.S."/>
            <person name="Nielsen P.H."/>
            <person name="Albertsen M."/>
        </authorList>
    </citation>
    <scope>NUCLEOTIDE SEQUENCE [LARGE SCALE GENOMIC DNA]</scope>
    <source>
        <strain evidence="1">EsbW_18-Q3-R4-48_BATAC.285</strain>
    </source>
</reference>
<evidence type="ECO:0000313" key="1">
    <source>
        <dbReference type="EMBL" id="MBK7677215.1"/>
    </source>
</evidence>
<name>A0A935Q1B6_9PROT</name>
<dbReference type="Pfam" id="PF05013">
    <property type="entry name" value="FGase"/>
    <property type="match status" value="1"/>
</dbReference>
<evidence type="ECO:0000313" key="2">
    <source>
        <dbReference type="Proteomes" id="UP000697998"/>
    </source>
</evidence>
<protein>
    <submittedName>
        <fullName evidence="1">N-formylglutamate amidohydrolase</fullName>
    </submittedName>
</protein>
<organism evidence="1 2">
    <name type="scientific">Candidatus Accumulibacter proximus</name>
    <dbReference type="NCBI Taxonomy" id="2954385"/>
    <lineage>
        <taxon>Bacteria</taxon>
        <taxon>Pseudomonadati</taxon>
        <taxon>Pseudomonadota</taxon>
        <taxon>Betaproteobacteria</taxon>
        <taxon>Candidatus Accumulibacter</taxon>
    </lineage>
</organism>
<dbReference type="Proteomes" id="UP000697998">
    <property type="component" value="Unassembled WGS sequence"/>
</dbReference>
<proteinExistence type="predicted"/>
<accession>A0A935Q1B6</accession>
<gene>
    <name evidence="1" type="ORF">IPJ27_22045</name>
</gene>
<dbReference type="InterPro" id="IPR007709">
    <property type="entry name" value="N-FG_amidohydro"/>
</dbReference>
<comment type="caution">
    <text evidence="1">The sequence shown here is derived from an EMBL/GenBank/DDBJ whole genome shotgun (WGS) entry which is preliminary data.</text>
</comment>
<dbReference type="EMBL" id="JADJMH010000034">
    <property type="protein sequence ID" value="MBK7677215.1"/>
    <property type="molecule type" value="Genomic_DNA"/>
</dbReference>
<dbReference type="Gene3D" id="3.40.630.40">
    <property type="entry name" value="Zn-dependent exopeptidases"/>
    <property type="match status" value="1"/>
</dbReference>
<dbReference type="PROSITE" id="PS51257">
    <property type="entry name" value="PROKAR_LIPOPROTEIN"/>
    <property type="match status" value="1"/>
</dbReference>
<sequence>MRSESVLIAGQGSSWGGHASTGLVISCEHGGNRIPAPYGELFGAHGALLDTHRGYDAGALVMARVLAREFAAPMVASTVSRLLVDLNRSVGHPRLHSEATRGMPAERRQQLLQQHYQPYRSQADHLVRRGIADYGRVIHISSHSFTPELDGTVRNADIGLLYDPRRPGEADLCASWQASLKACAPALTVRRNYPYAGKGDGLTAWFRRHLPPDAYVGIELEINQKHVLTPSRRWTALRQVIVDSLRRALASCREGVAE</sequence>